<keyword evidence="2" id="KW-0862">Zinc</keyword>
<protein>
    <recommendedName>
        <fullName evidence="6">RING-type domain-containing protein</fullName>
    </recommendedName>
</protein>
<dbReference type="PROSITE" id="PS50089">
    <property type="entry name" value="ZF_RING_2"/>
    <property type="match status" value="1"/>
</dbReference>
<feature type="compositionally biased region" description="Basic and acidic residues" evidence="5">
    <location>
        <begin position="200"/>
        <end position="210"/>
    </location>
</feature>
<dbReference type="AlphaFoldDB" id="A0A1D2MUP1"/>
<organism evidence="7 8">
    <name type="scientific">Orchesella cincta</name>
    <name type="common">Springtail</name>
    <name type="synonym">Podura cincta</name>
    <dbReference type="NCBI Taxonomy" id="48709"/>
    <lineage>
        <taxon>Eukaryota</taxon>
        <taxon>Metazoa</taxon>
        <taxon>Ecdysozoa</taxon>
        <taxon>Arthropoda</taxon>
        <taxon>Hexapoda</taxon>
        <taxon>Collembola</taxon>
        <taxon>Entomobryomorpha</taxon>
        <taxon>Entomobryoidea</taxon>
        <taxon>Orchesellidae</taxon>
        <taxon>Orchesellinae</taxon>
        <taxon>Orchesella</taxon>
    </lineage>
</organism>
<evidence type="ECO:0000256" key="4">
    <source>
        <dbReference type="SAM" id="Coils"/>
    </source>
</evidence>
<feature type="region of interest" description="Disordered" evidence="5">
    <location>
        <begin position="200"/>
        <end position="224"/>
    </location>
</feature>
<accession>A0A1D2MUP1</accession>
<evidence type="ECO:0000313" key="7">
    <source>
        <dbReference type="EMBL" id="ODM96763.1"/>
    </source>
</evidence>
<dbReference type="SUPFAM" id="SSF57850">
    <property type="entry name" value="RING/U-box"/>
    <property type="match status" value="1"/>
</dbReference>
<evidence type="ECO:0000256" key="5">
    <source>
        <dbReference type="SAM" id="MobiDB-lite"/>
    </source>
</evidence>
<proteinExistence type="predicted"/>
<feature type="domain" description="RING-type" evidence="6">
    <location>
        <begin position="43"/>
        <end position="108"/>
    </location>
</feature>
<feature type="compositionally biased region" description="Polar residues" evidence="5">
    <location>
        <begin position="211"/>
        <end position="223"/>
    </location>
</feature>
<dbReference type="InterPro" id="IPR013083">
    <property type="entry name" value="Znf_RING/FYVE/PHD"/>
</dbReference>
<keyword evidence="1 3" id="KW-0863">Zinc-finger</keyword>
<comment type="caution">
    <text evidence="7">The sequence shown here is derived from an EMBL/GenBank/DDBJ whole genome shotgun (WGS) entry which is preliminary data.</text>
</comment>
<gene>
    <name evidence="7" type="ORF">Ocin01_09906</name>
</gene>
<evidence type="ECO:0000256" key="2">
    <source>
        <dbReference type="ARBA" id="ARBA00022833"/>
    </source>
</evidence>
<dbReference type="Gene3D" id="3.30.40.10">
    <property type="entry name" value="Zinc/RING finger domain, C3HC4 (zinc finger)"/>
    <property type="match status" value="1"/>
</dbReference>
<keyword evidence="1 3" id="KW-0479">Metal-binding</keyword>
<evidence type="ECO:0000256" key="3">
    <source>
        <dbReference type="PROSITE-ProRule" id="PRU00175"/>
    </source>
</evidence>
<sequence>MAITISYSNEILNNKEANMVSLQKFNGAMQITAPSHEWKVPGCTICEKPFNVGNNETIPLNGTNSSSTNQILVTNCGHLYHLKCLEGALVYEKVSRAEKNLVNRRTCPDASCSRDLSNTHLIKVHIKAVPSEPTHPANNNSLIIQIKKLQDENARLRAELDNLREKDMTQSGEKVFVRNTNGTYSRAVITELLVKVQKDPDTKDLNDSHIESPSPTPQLNRQGSFRGRFSSLIRDSSTVVPINRIILSRHFQRLPTSDEMKAKWSAGERVYMQSEQKQATIKWIGFRHHVCMALLEYDHPISDETVRDDELPFSPKPHHCKLMNFDELNLRARKLKDQDGENKGSRFFRLNPIRRSAIH</sequence>
<keyword evidence="4" id="KW-0175">Coiled coil</keyword>
<dbReference type="EMBL" id="LJIJ01000505">
    <property type="protein sequence ID" value="ODM96763.1"/>
    <property type="molecule type" value="Genomic_DNA"/>
</dbReference>
<dbReference type="Proteomes" id="UP000094527">
    <property type="component" value="Unassembled WGS sequence"/>
</dbReference>
<keyword evidence="8" id="KW-1185">Reference proteome</keyword>
<dbReference type="InterPro" id="IPR001841">
    <property type="entry name" value="Znf_RING"/>
</dbReference>
<evidence type="ECO:0000256" key="1">
    <source>
        <dbReference type="ARBA" id="ARBA00022771"/>
    </source>
</evidence>
<dbReference type="SMART" id="SM00184">
    <property type="entry name" value="RING"/>
    <property type="match status" value="1"/>
</dbReference>
<name>A0A1D2MUP1_ORCCI</name>
<feature type="coiled-coil region" evidence="4">
    <location>
        <begin position="139"/>
        <end position="166"/>
    </location>
</feature>
<evidence type="ECO:0000313" key="8">
    <source>
        <dbReference type="Proteomes" id="UP000094527"/>
    </source>
</evidence>
<dbReference type="GO" id="GO:0008270">
    <property type="term" value="F:zinc ion binding"/>
    <property type="evidence" value="ECO:0007669"/>
    <property type="project" value="UniProtKB-KW"/>
</dbReference>
<reference evidence="7 8" key="1">
    <citation type="journal article" date="2016" name="Genome Biol. Evol.">
        <title>Gene Family Evolution Reflects Adaptation to Soil Environmental Stressors in the Genome of the Collembolan Orchesella cincta.</title>
        <authorList>
            <person name="Faddeeva-Vakhrusheva A."/>
            <person name="Derks M.F."/>
            <person name="Anvar S.Y."/>
            <person name="Agamennone V."/>
            <person name="Suring W."/>
            <person name="Smit S."/>
            <person name="van Straalen N.M."/>
            <person name="Roelofs D."/>
        </authorList>
    </citation>
    <scope>NUCLEOTIDE SEQUENCE [LARGE SCALE GENOMIC DNA]</scope>
    <source>
        <tissue evidence="7">Mixed pool</tissue>
    </source>
</reference>
<evidence type="ECO:0000259" key="6">
    <source>
        <dbReference type="PROSITE" id="PS50089"/>
    </source>
</evidence>